<dbReference type="EMBL" id="GL377568">
    <property type="protein sequence ID" value="EFJ35610.1"/>
    <property type="molecule type" value="Genomic_DNA"/>
</dbReference>
<dbReference type="InterPro" id="IPR006843">
    <property type="entry name" value="PAP/fibrillin_dom"/>
</dbReference>
<dbReference type="KEGG" id="smo:SELMODRAFT_101690"/>
<dbReference type="HOGENOM" id="CLU_069245_1_1_1"/>
<dbReference type="Gramene" id="EFJ35610">
    <property type="protein sequence ID" value="EFJ35610"/>
    <property type="gene ID" value="SELMODRAFT_80175"/>
</dbReference>
<accession>D8QYG6</accession>
<dbReference type="AlphaFoldDB" id="D8QYG6"/>
<dbReference type="Proteomes" id="UP000001514">
    <property type="component" value="Unassembled WGS sequence"/>
</dbReference>
<dbReference type="STRING" id="88036.D8QYG6"/>
<dbReference type="OrthoDB" id="201321at2759"/>
<evidence type="ECO:0000313" key="4">
    <source>
        <dbReference type="EMBL" id="EFJ24342.1"/>
    </source>
</evidence>
<gene>
    <name evidence="4" type="ORF">SELMODRAFT_101690</name>
    <name evidence="5" type="ORF">SELMODRAFT_80175</name>
</gene>
<evidence type="ECO:0000313" key="6">
    <source>
        <dbReference type="Proteomes" id="UP000001514"/>
    </source>
</evidence>
<sequence>GINRGIFGVQTPKKIAIEELIMELERLNPCPNPMENLPKLDGNWQLLYSTISILGSKRTKLGLRDFISLGDFTQTIDIAKMKAVNTIEFTVPAFSMFRGSLTITASYRITSPTHVDITYESSTIVPNQLMNLFEKNYDLLLGIFNPAGWLEITYLDESWRVGRDDKENIFLLEKLPSS</sequence>
<dbReference type="PANTHER" id="PTHR31906">
    <property type="entry name" value="PLASTID-LIPID-ASSOCIATED PROTEIN 4, CHLOROPLASTIC-RELATED"/>
    <property type="match status" value="1"/>
</dbReference>
<feature type="non-terminal residue" evidence="5">
    <location>
        <position position="1"/>
    </location>
</feature>
<dbReference type="GO" id="GO:0010236">
    <property type="term" value="P:plastoquinone biosynthetic process"/>
    <property type="evidence" value="ECO:0000318"/>
    <property type="project" value="GO_Central"/>
</dbReference>
<dbReference type="Pfam" id="PF04755">
    <property type="entry name" value="PAP_fibrillin"/>
    <property type="match status" value="1"/>
</dbReference>
<dbReference type="FunCoup" id="D8QYG6">
    <property type="interactions" value="1096"/>
</dbReference>
<reference evidence="5 6" key="1">
    <citation type="journal article" date="2011" name="Science">
        <title>The Selaginella genome identifies genetic changes associated with the evolution of vascular plants.</title>
        <authorList>
            <person name="Banks J.A."/>
            <person name="Nishiyama T."/>
            <person name="Hasebe M."/>
            <person name="Bowman J.L."/>
            <person name="Gribskov M."/>
            <person name="dePamphilis C."/>
            <person name="Albert V.A."/>
            <person name="Aono N."/>
            <person name="Aoyama T."/>
            <person name="Ambrose B.A."/>
            <person name="Ashton N.W."/>
            <person name="Axtell M.J."/>
            <person name="Barker E."/>
            <person name="Barker M.S."/>
            <person name="Bennetzen J.L."/>
            <person name="Bonawitz N.D."/>
            <person name="Chapple C."/>
            <person name="Cheng C."/>
            <person name="Correa L.G."/>
            <person name="Dacre M."/>
            <person name="DeBarry J."/>
            <person name="Dreyer I."/>
            <person name="Elias M."/>
            <person name="Engstrom E.M."/>
            <person name="Estelle M."/>
            <person name="Feng L."/>
            <person name="Finet C."/>
            <person name="Floyd S.K."/>
            <person name="Frommer W.B."/>
            <person name="Fujita T."/>
            <person name="Gramzow L."/>
            <person name="Gutensohn M."/>
            <person name="Harholt J."/>
            <person name="Hattori M."/>
            <person name="Heyl A."/>
            <person name="Hirai T."/>
            <person name="Hiwatashi Y."/>
            <person name="Ishikawa M."/>
            <person name="Iwata M."/>
            <person name="Karol K.G."/>
            <person name="Koehler B."/>
            <person name="Kolukisaoglu U."/>
            <person name="Kubo M."/>
            <person name="Kurata T."/>
            <person name="Lalonde S."/>
            <person name="Li K."/>
            <person name="Li Y."/>
            <person name="Litt A."/>
            <person name="Lyons E."/>
            <person name="Manning G."/>
            <person name="Maruyama T."/>
            <person name="Michael T.P."/>
            <person name="Mikami K."/>
            <person name="Miyazaki S."/>
            <person name="Morinaga S."/>
            <person name="Murata T."/>
            <person name="Mueller-Roeber B."/>
            <person name="Nelson D.R."/>
            <person name="Obara M."/>
            <person name="Oguri Y."/>
            <person name="Olmstead R.G."/>
            <person name="Onodera N."/>
            <person name="Petersen B.L."/>
            <person name="Pils B."/>
            <person name="Prigge M."/>
            <person name="Rensing S.A."/>
            <person name="Riano-Pachon D.M."/>
            <person name="Roberts A.W."/>
            <person name="Sato Y."/>
            <person name="Scheller H.V."/>
            <person name="Schulz B."/>
            <person name="Schulz C."/>
            <person name="Shakirov E.V."/>
            <person name="Shibagaki N."/>
            <person name="Shinohara N."/>
            <person name="Shippen D.E."/>
            <person name="Soerensen I."/>
            <person name="Sotooka R."/>
            <person name="Sugimoto N."/>
            <person name="Sugita M."/>
            <person name="Sumikawa N."/>
            <person name="Tanurdzic M."/>
            <person name="Theissen G."/>
            <person name="Ulvskov P."/>
            <person name="Wakazuki S."/>
            <person name="Weng J.K."/>
            <person name="Willats W.W."/>
            <person name="Wipf D."/>
            <person name="Wolf P.G."/>
            <person name="Yang L."/>
            <person name="Zimmer A.D."/>
            <person name="Zhu Q."/>
            <person name="Mitros T."/>
            <person name="Hellsten U."/>
            <person name="Loque D."/>
            <person name="Otillar R."/>
            <person name="Salamov A."/>
            <person name="Schmutz J."/>
            <person name="Shapiro H."/>
            <person name="Lindquist E."/>
            <person name="Lucas S."/>
            <person name="Rokhsar D."/>
            <person name="Grigoriev I.V."/>
        </authorList>
    </citation>
    <scope>NUCLEOTIDE SEQUENCE [LARGE SCALE GENOMIC DNA]</scope>
</reference>
<dbReference type="InterPro" id="IPR039633">
    <property type="entry name" value="PAP"/>
</dbReference>
<proteinExistence type="predicted"/>
<dbReference type="EMBL" id="GL377590">
    <property type="protein sequence ID" value="EFJ24342.1"/>
    <property type="molecule type" value="Genomic_DNA"/>
</dbReference>
<evidence type="ECO:0000313" key="5">
    <source>
        <dbReference type="EMBL" id="EFJ35610.1"/>
    </source>
</evidence>
<dbReference type="OMA" id="WLDITYV"/>
<protein>
    <recommendedName>
        <fullName evidence="3">Plastid lipid-associated protein/fibrillin conserved domain-containing protein</fullName>
    </recommendedName>
</protein>
<evidence type="ECO:0000256" key="2">
    <source>
        <dbReference type="ARBA" id="ARBA00022640"/>
    </source>
</evidence>
<evidence type="ECO:0000259" key="3">
    <source>
        <dbReference type="Pfam" id="PF04755"/>
    </source>
</evidence>
<name>D8QYG6_SELML</name>
<organism evidence="6">
    <name type="scientific">Selaginella moellendorffii</name>
    <name type="common">Spikemoss</name>
    <dbReference type="NCBI Taxonomy" id="88036"/>
    <lineage>
        <taxon>Eukaryota</taxon>
        <taxon>Viridiplantae</taxon>
        <taxon>Streptophyta</taxon>
        <taxon>Embryophyta</taxon>
        <taxon>Tracheophyta</taxon>
        <taxon>Lycopodiopsida</taxon>
        <taxon>Selaginellales</taxon>
        <taxon>Selaginellaceae</taxon>
        <taxon>Selaginella</taxon>
    </lineage>
</organism>
<dbReference type="GO" id="GO:0009535">
    <property type="term" value="C:chloroplast thylakoid membrane"/>
    <property type="evidence" value="ECO:0000318"/>
    <property type="project" value="GO_Central"/>
</dbReference>
<dbReference type="eggNOG" id="ENOG502QRU1">
    <property type="taxonomic scope" value="Eukaryota"/>
</dbReference>
<feature type="domain" description="Plastid lipid-associated protein/fibrillin conserved" evidence="3">
    <location>
        <begin position="1"/>
        <end position="172"/>
    </location>
</feature>
<dbReference type="Gramene" id="EFJ24342">
    <property type="protein sequence ID" value="EFJ24342"/>
    <property type="gene ID" value="SELMODRAFT_101690"/>
</dbReference>
<dbReference type="InParanoid" id="D8QYG6"/>
<evidence type="ECO:0000256" key="1">
    <source>
        <dbReference type="ARBA" id="ARBA00004474"/>
    </source>
</evidence>
<keyword evidence="2" id="KW-0934">Plastid</keyword>
<dbReference type="KEGG" id="smo:SELMODRAFT_80175"/>
<keyword evidence="6" id="KW-1185">Reference proteome</keyword>
<comment type="subcellular location">
    <subcellularLocation>
        <location evidence="1">Plastid</location>
    </subcellularLocation>
</comment>